<accession>A0A396S057</accession>
<evidence type="ECO:0000259" key="3">
    <source>
        <dbReference type="PROSITE" id="PS51186"/>
    </source>
</evidence>
<dbReference type="CDD" id="cd04301">
    <property type="entry name" value="NAT_SF"/>
    <property type="match status" value="1"/>
</dbReference>
<keyword evidence="1 4" id="KW-0808">Transferase</keyword>
<reference evidence="4 5" key="1">
    <citation type="submission" date="2018-08" db="EMBL/GenBank/DDBJ databases">
        <title>The multiple taxonomic identification of Sphingomonas gilva.</title>
        <authorList>
            <person name="Zhu D."/>
            <person name="Zheng S."/>
        </authorList>
    </citation>
    <scope>NUCLEOTIDE SEQUENCE [LARGE SCALE GENOMIC DNA]</scope>
    <source>
        <strain evidence="4 5">ZDH117</strain>
    </source>
</reference>
<sequence length="200" mass="22663">MGLTPVPPAELATIVTTLEMTKRPPLRPMPDSPLRLAEWDRPAPDKYRTLFRRVGSPWLWFSRLAMDDRRLTDIIHDPDVSVFAVVDRAEIEVGMLELDFREPNQCELSYFGLVPELAGQGHGRWLMAEALSRAWIRWIKRVWVHTCTLDHPRALGFYRASGFTPVARTIETFPDPRVTGLLPADAAPQVPLLSAPTTAR</sequence>
<dbReference type="GO" id="GO:0016747">
    <property type="term" value="F:acyltransferase activity, transferring groups other than amino-acyl groups"/>
    <property type="evidence" value="ECO:0007669"/>
    <property type="project" value="InterPro"/>
</dbReference>
<dbReference type="InterPro" id="IPR016181">
    <property type="entry name" value="Acyl_CoA_acyltransferase"/>
</dbReference>
<dbReference type="PANTHER" id="PTHR43800">
    <property type="entry name" value="PEPTIDYL-LYSINE N-ACETYLTRANSFERASE YJAB"/>
    <property type="match status" value="1"/>
</dbReference>
<proteinExistence type="predicted"/>
<dbReference type="RefSeq" id="WP_118862877.1">
    <property type="nucleotide sequence ID" value="NZ_QWLV01000001.1"/>
</dbReference>
<name>A0A396S057_9SPHN</name>
<protein>
    <submittedName>
        <fullName evidence="4">GNAT family N-acetyltransferase</fullName>
    </submittedName>
</protein>
<dbReference type="Pfam" id="PF00583">
    <property type="entry name" value="Acetyltransf_1"/>
    <property type="match status" value="1"/>
</dbReference>
<keyword evidence="2" id="KW-0012">Acyltransferase</keyword>
<dbReference type="Gene3D" id="3.40.630.30">
    <property type="match status" value="1"/>
</dbReference>
<dbReference type="SUPFAM" id="SSF55729">
    <property type="entry name" value="Acyl-CoA N-acyltransferases (Nat)"/>
    <property type="match status" value="1"/>
</dbReference>
<dbReference type="AlphaFoldDB" id="A0A396S057"/>
<dbReference type="PANTHER" id="PTHR43800:SF1">
    <property type="entry name" value="PEPTIDYL-LYSINE N-ACETYLTRANSFERASE YJAB"/>
    <property type="match status" value="1"/>
</dbReference>
<organism evidence="4 5">
    <name type="scientific">Sphingomonas gilva</name>
    <dbReference type="NCBI Taxonomy" id="2305907"/>
    <lineage>
        <taxon>Bacteria</taxon>
        <taxon>Pseudomonadati</taxon>
        <taxon>Pseudomonadota</taxon>
        <taxon>Alphaproteobacteria</taxon>
        <taxon>Sphingomonadales</taxon>
        <taxon>Sphingomonadaceae</taxon>
        <taxon>Sphingomonas</taxon>
    </lineage>
</organism>
<dbReference type="Proteomes" id="UP000266693">
    <property type="component" value="Unassembled WGS sequence"/>
</dbReference>
<evidence type="ECO:0000313" key="5">
    <source>
        <dbReference type="Proteomes" id="UP000266693"/>
    </source>
</evidence>
<keyword evidence="5" id="KW-1185">Reference proteome</keyword>
<comment type="caution">
    <text evidence="4">The sequence shown here is derived from an EMBL/GenBank/DDBJ whole genome shotgun (WGS) entry which is preliminary data.</text>
</comment>
<gene>
    <name evidence="4" type="ORF">D1610_04515</name>
</gene>
<evidence type="ECO:0000256" key="1">
    <source>
        <dbReference type="ARBA" id="ARBA00022679"/>
    </source>
</evidence>
<evidence type="ECO:0000256" key="2">
    <source>
        <dbReference type="ARBA" id="ARBA00023315"/>
    </source>
</evidence>
<dbReference type="OrthoDB" id="275336at2"/>
<evidence type="ECO:0000313" key="4">
    <source>
        <dbReference type="EMBL" id="RHW19371.1"/>
    </source>
</evidence>
<dbReference type="InterPro" id="IPR000182">
    <property type="entry name" value="GNAT_dom"/>
</dbReference>
<dbReference type="EMBL" id="QWLV01000001">
    <property type="protein sequence ID" value="RHW19371.1"/>
    <property type="molecule type" value="Genomic_DNA"/>
</dbReference>
<dbReference type="PROSITE" id="PS51186">
    <property type="entry name" value="GNAT"/>
    <property type="match status" value="1"/>
</dbReference>
<feature type="domain" description="N-acetyltransferase" evidence="3">
    <location>
        <begin position="34"/>
        <end position="185"/>
    </location>
</feature>